<comment type="similarity">
    <text evidence="7">Belongs to the small GTPase superfamily. RasD family.</text>
</comment>
<keyword evidence="6" id="KW-0449">Lipoprotein</keyword>
<keyword evidence="9" id="KW-1185">Reference proteome</keyword>
<dbReference type="SMART" id="SM00175">
    <property type="entry name" value="RAB"/>
    <property type="match status" value="1"/>
</dbReference>
<keyword evidence="5" id="KW-0472">Membrane</keyword>
<dbReference type="InterPro" id="IPR052236">
    <property type="entry name" value="Small_GTPase_RasD"/>
</dbReference>
<keyword evidence="4" id="KW-0547">Nucleotide-binding</keyword>
<evidence type="ECO:0000313" key="8">
    <source>
        <dbReference type="EMBL" id="KAK3106880.1"/>
    </source>
</evidence>
<accession>A0AA88YJM5</accession>
<name>A0AA88YJM5_PINIB</name>
<comment type="subcellular location">
    <subcellularLocation>
        <location evidence="1">Cell membrane</location>
        <topology evidence="1">Lipid-anchor</topology>
    </subcellularLocation>
</comment>
<gene>
    <name evidence="8" type="ORF">FSP39_001903</name>
</gene>
<dbReference type="Gene3D" id="3.40.50.300">
    <property type="entry name" value="P-loop containing nucleotide triphosphate hydrolases"/>
    <property type="match status" value="1"/>
</dbReference>
<evidence type="ECO:0000256" key="1">
    <source>
        <dbReference type="ARBA" id="ARBA00004193"/>
    </source>
</evidence>
<dbReference type="AlphaFoldDB" id="A0AA88YJM5"/>
<dbReference type="PRINTS" id="PR00449">
    <property type="entry name" value="RASTRNSFRMNG"/>
</dbReference>
<dbReference type="GO" id="GO:0003924">
    <property type="term" value="F:GTPase activity"/>
    <property type="evidence" value="ECO:0007669"/>
    <property type="project" value="InterPro"/>
</dbReference>
<evidence type="ECO:0000256" key="2">
    <source>
        <dbReference type="ARBA" id="ARBA00022475"/>
    </source>
</evidence>
<comment type="caution">
    <text evidence="8">The sequence shown here is derived from an EMBL/GenBank/DDBJ whole genome shotgun (WGS) entry which is preliminary data.</text>
</comment>
<evidence type="ECO:0000313" key="9">
    <source>
        <dbReference type="Proteomes" id="UP001186944"/>
    </source>
</evidence>
<proteinExistence type="inferred from homology"/>
<reference evidence="8" key="1">
    <citation type="submission" date="2019-08" db="EMBL/GenBank/DDBJ databases">
        <title>The improved chromosome-level genome for the pearl oyster Pinctada fucata martensii using PacBio sequencing and Hi-C.</title>
        <authorList>
            <person name="Zheng Z."/>
        </authorList>
    </citation>
    <scope>NUCLEOTIDE SEQUENCE</scope>
    <source>
        <strain evidence="8">ZZ-2019</strain>
        <tissue evidence="8">Adductor muscle</tissue>
    </source>
</reference>
<protein>
    <submittedName>
        <fullName evidence="8">Uncharacterized protein</fullName>
    </submittedName>
</protein>
<evidence type="ECO:0000256" key="7">
    <source>
        <dbReference type="ARBA" id="ARBA00038061"/>
    </source>
</evidence>
<keyword evidence="2" id="KW-1003">Cell membrane</keyword>
<evidence type="ECO:0000256" key="4">
    <source>
        <dbReference type="ARBA" id="ARBA00023134"/>
    </source>
</evidence>
<evidence type="ECO:0000256" key="5">
    <source>
        <dbReference type="ARBA" id="ARBA00023136"/>
    </source>
</evidence>
<evidence type="ECO:0000256" key="3">
    <source>
        <dbReference type="ARBA" id="ARBA00022481"/>
    </source>
</evidence>
<dbReference type="NCBIfam" id="TIGR00231">
    <property type="entry name" value="small_GTP"/>
    <property type="match status" value="1"/>
</dbReference>
<dbReference type="GO" id="GO:0005525">
    <property type="term" value="F:GTP binding"/>
    <property type="evidence" value="ECO:0007669"/>
    <property type="project" value="UniProtKB-KW"/>
</dbReference>
<dbReference type="Pfam" id="PF00071">
    <property type="entry name" value="Ras"/>
    <property type="match status" value="1"/>
</dbReference>
<dbReference type="PANTHER" id="PTHR46149:SF7">
    <property type="entry name" value="GTP-BINDING PROTEIN DI-RAS2"/>
    <property type="match status" value="1"/>
</dbReference>
<dbReference type="PROSITE" id="PS51419">
    <property type="entry name" value="RAB"/>
    <property type="match status" value="1"/>
</dbReference>
<evidence type="ECO:0000256" key="6">
    <source>
        <dbReference type="ARBA" id="ARBA00023288"/>
    </source>
</evidence>
<dbReference type="SMART" id="SM00173">
    <property type="entry name" value="RAS"/>
    <property type="match status" value="1"/>
</dbReference>
<keyword evidence="4" id="KW-0342">GTP-binding</keyword>
<dbReference type="InterPro" id="IPR001806">
    <property type="entry name" value="Small_GTPase"/>
</dbReference>
<dbReference type="SMART" id="SM00174">
    <property type="entry name" value="RHO"/>
    <property type="match status" value="1"/>
</dbReference>
<dbReference type="InterPro" id="IPR005225">
    <property type="entry name" value="Small_GTP-bd"/>
</dbReference>
<keyword evidence="3" id="KW-0488">Methylation</keyword>
<organism evidence="8 9">
    <name type="scientific">Pinctada imbricata</name>
    <name type="common">Atlantic pearl-oyster</name>
    <name type="synonym">Pinctada martensii</name>
    <dbReference type="NCBI Taxonomy" id="66713"/>
    <lineage>
        <taxon>Eukaryota</taxon>
        <taxon>Metazoa</taxon>
        <taxon>Spiralia</taxon>
        <taxon>Lophotrochozoa</taxon>
        <taxon>Mollusca</taxon>
        <taxon>Bivalvia</taxon>
        <taxon>Autobranchia</taxon>
        <taxon>Pteriomorphia</taxon>
        <taxon>Pterioida</taxon>
        <taxon>Pterioidea</taxon>
        <taxon>Pteriidae</taxon>
        <taxon>Pinctada</taxon>
    </lineage>
</organism>
<dbReference type="GO" id="GO:0005886">
    <property type="term" value="C:plasma membrane"/>
    <property type="evidence" value="ECO:0007669"/>
    <property type="project" value="UniProtKB-SubCell"/>
</dbReference>
<dbReference type="SUPFAM" id="SSF52540">
    <property type="entry name" value="P-loop containing nucleoside triphosphate hydrolases"/>
    <property type="match status" value="1"/>
</dbReference>
<dbReference type="InterPro" id="IPR027417">
    <property type="entry name" value="P-loop_NTPase"/>
</dbReference>
<dbReference type="PANTHER" id="PTHR46149">
    <property type="entry name" value="MIP08469P"/>
    <property type="match status" value="1"/>
</dbReference>
<dbReference type="Proteomes" id="UP001186944">
    <property type="component" value="Unassembled WGS sequence"/>
</dbReference>
<dbReference type="PROSITE" id="PS51421">
    <property type="entry name" value="RAS"/>
    <property type="match status" value="1"/>
</dbReference>
<sequence>MNVFSLSKKSTLLQKIRSFNSPRRQRRSSSDSQTRVAVLGASKVGKTAIIRQLSRGHFTFDYQETIEDLYKESIGKDPVFEMDILDTSGNLEYSYFRSKAIRKYDIFVLVFSLTDKSSFHAIKDIRNEIIAKRKKSPIIVVGNKADDGKRFNRREVLQAIVNLWGHSYMECSAKSNNDVKSVFKEVANLSEGVEKQSDRDVGGVNDGSIFIRIVCDGKIEWKRLW</sequence>
<dbReference type="EMBL" id="VSWD01000002">
    <property type="protein sequence ID" value="KAK3106880.1"/>
    <property type="molecule type" value="Genomic_DNA"/>
</dbReference>